<dbReference type="AlphaFoldDB" id="A0A7I8WDU8"/>
<reference evidence="2 3" key="1">
    <citation type="submission" date="2020-08" db="EMBL/GenBank/DDBJ databases">
        <authorList>
            <person name="Hejnol A."/>
        </authorList>
    </citation>
    <scope>NUCLEOTIDE SEQUENCE [LARGE SCALE GENOMIC DNA]</scope>
</reference>
<keyword evidence="3" id="KW-1185">Reference proteome</keyword>
<feature type="compositionally biased region" description="Low complexity" evidence="1">
    <location>
        <begin position="1"/>
        <end position="12"/>
    </location>
</feature>
<name>A0A7I8WDU8_9ANNE</name>
<evidence type="ECO:0000313" key="2">
    <source>
        <dbReference type="EMBL" id="CAD5126230.1"/>
    </source>
</evidence>
<feature type="region of interest" description="Disordered" evidence="1">
    <location>
        <begin position="67"/>
        <end position="97"/>
    </location>
</feature>
<organism evidence="2 3">
    <name type="scientific">Dimorphilus gyrociliatus</name>
    <dbReference type="NCBI Taxonomy" id="2664684"/>
    <lineage>
        <taxon>Eukaryota</taxon>
        <taxon>Metazoa</taxon>
        <taxon>Spiralia</taxon>
        <taxon>Lophotrochozoa</taxon>
        <taxon>Annelida</taxon>
        <taxon>Polychaeta</taxon>
        <taxon>Polychaeta incertae sedis</taxon>
        <taxon>Dinophilidae</taxon>
        <taxon>Dimorphilus</taxon>
    </lineage>
</organism>
<feature type="compositionally biased region" description="Basic and acidic residues" evidence="1">
    <location>
        <begin position="82"/>
        <end position="97"/>
    </location>
</feature>
<protein>
    <submittedName>
        <fullName evidence="2">Uncharacterized protein</fullName>
    </submittedName>
</protein>
<sequence>MASAGSESTASRSSKDDKKISEYMLKVEEYMEGIRNLGGSLDGDAFIARHVQTGSLTLAKNSVYGSSCSCNQPSGSSSEPMSQERNRGHRTTDQLVM</sequence>
<gene>
    <name evidence="2" type="ORF">DGYR_LOCUS13484</name>
</gene>
<feature type="region of interest" description="Disordered" evidence="1">
    <location>
        <begin position="1"/>
        <end position="21"/>
    </location>
</feature>
<dbReference type="EMBL" id="CAJFCJ010000035">
    <property type="protein sequence ID" value="CAD5126230.1"/>
    <property type="molecule type" value="Genomic_DNA"/>
</dbReference>
<comment type="caution">
    <text evidence="2">The sequence shown here is derived from an EMBL/GenBank/DDBJ whole genome shotgun (WGS) entry which is preliminary data.</text>
</comment>
<dbReference type="Proteomes" id="UP000549394">
    <property type="component" value="Unassembled WGS sequence"/>
</dbReference>
<proteinExistence type="predicted"/>
<evidence type="ECO:0000313" key="3">
    <source>
        <dbReference type="Proteomes" id="UP000549394"/>
    </source>
</evidence>
<feature type="compositionally biased region" description="Low complexity" evidence="1">
    <location>
        <begin position="67"/>
        <end position="78"/>
    </location>
</feature>
<accession>A0A7I8WDU8</accession>
<evidence type="ECO:0000256" key="1">
    <source>
        <dbReference type="SAM" id="MobiDB-lite"/>
    </source>
</evidence>